<feature type="transmembrane region" description="Helical" evidence="7">
    <location>
        <begin position="243"/>
        <end position="263"/>
    </location>
</feature>
<feature type="transmembrane region" description="Helical" evidence="7">
    <location>
        <begin position="190"/>
        <end position="207"/>
    </location>
</feature>
<dbReference type="CDD" id="cd06173">
    <property type="entry name" value="MFS_MefA_like"/>
    <property type="match status" value="1"/>
</dbReference>
<feature type="domain" description="Major facilitator superfamily (MFS) profile" evidence="8">
    <location>
        <begin position="29"/>
        <end position="413"/>
    </location>
</feature>
<organism evidence="9 10">
    <name type="scientific">Rhodoplanes azumiensis</name>
    <dbReference type="NCBI Taxonomy" id="1897628"/>
    <lineage>
        <taxon>Bacteria</taxon>
        <taxon>Pseudomonadati</taxon>
        <taxon>Pseudomonadota</taxon>
        <taxon>Alphaproteobacteria</taxon>
        <taxon>Hyphomicrobiales</taxon>
        <taxon>Nitrobacteraceae</taxon>
        <taxon>Rhodoplanes</taxon>
    </lineage>
</organism>
<evidence type="ECO:0000256" key="7">
    <source>
        <dbReference type="SAM" id="Phobius"/>
    </source>
</evidence>
<dbReference type="EMBL" id="JBHUIW010000028">
    <property type="protein sequence ID" value="MFD2184482.1"/>
    <property type="molecule type" value="Genomic_DNA"/>
</dbReference>
<evidence type="ECO:0000256" key="4">
    <source>
        <dbReference type="ARBA" id="ARBA00022692"/>
    </source>
</evidence>
<keyword evidence="5 7" id="KW-1133">Transmembrane helix</keyword>
<reference evidence="10" key="1">
    <citation type="journal article" date="2019" name="Int. J. Syst. Evol. Microbiol.">
        <title>The Global Catalogue of Microorganisms (GCM) 10K type strain sequencing project: providing services to taxonomists for standard genome sequencing and annotation.</title>
        <authorList>
            <consortium name="The Broad Institute Genomics Platform"/>
            <consortium name="The Broad Institute Genome Sequencing Center for Infectious Disease"/>
            <person name="Wu L."/>
            <person name="Ma J."/>
        </authorList>
    </citation>
    <scope>NUCLEOTIDE SEQUENCE [LARGE SCALE GENOMIC DNA]</scope>
    <source>
        <strain evidence="10">CGMCC 1.6774</strain>
    </source>
</reference>
<dbReference type="PROSITE" id="PS50850">
    <property type="entry name" value="MFS"/>
    <property type="match status" value="1"/>
</dbReference>
<keyword evidence="4 7" id="KW-0812">Transmembrane</keyword>
<keyword evidence="3" id="KW-1003">Cell membrane</keyword>
<comment type="subcellular location">
    <subcellularLocation>
        <location evidence="1">Cell membrane</location>
        <topology evidence="1">Multi-pass membrane protein</topology>
    </subcellularLocation>
</comment>
<keyword evidence="6 7" id="KW-0472">Membrane</keyword>
<feature type="transmembrane region" description="Helical" evidence="7">
    <location>
        <begin position="305"/>
        <end position="323"/>
    </location>
</feature>
<gene>
    <name evidence="9" type="ORF">ACFSOX_20190</name>
</gene>
<sequence length="556" mass="58282">MTAPTPAAPPPLSPGGTPRGAFAPFRHRDFTVLWSATVISNVGVWMYNAAAGWLIAVLDPQPLTVSLVQVATMLPMALVALPAGALADIVDRRRLLIVVQAATMAASALLGLIVLAGLATPALVLAFTFAAGVGAAMVAPAWQAVVPQLVPKADLPSAVALNSVGINISRALGPALAGLAIAALGLAAPFLINALGFVLVIGALVWWRRKPARASQLPAERFGNAVRTGLRHARRNPHLRATLARSLGFFVCASAYWALLPLIARDLVAGGPQLYGLMLGAIGVGALLGALALPRLKARLGADRLVAAATLATAAALVLFALARHPAVALAASVLAGAAWIQVLSSLNVSAQVALPDWVRGRGLAVFVTVMSAAMTLGSLLWGKLAGLIGLSLALVVAAAGLVAAIPLTRRAKLQTGLGVDLSPSMHWPQPVLSQEVAPDRGPVMVSVEYRIDPKDREAFLEKLAVMEHERRRDGAYAWGLFDDAATEGRYVETFMVESWLEHLRQHERITRAARALQDEIRTLLRPGYPTVTHLIATDLPRGTARPEEDDGAAAA</sequence>
<keyword evidence="10" id="KW-1185">Reference proteome</keyword>
<proteinExistence type="predicted"/>
<feature type="transmembrane region" description="Helical" evidence="7">
    <location>
        <begin position="122"/>
        <end position="146"/>
    </location>
</feature>
<protein>
    <submittedName>
        <fullName evidence="9">MFS transporter</fullName>
    </submittedName>
</protein>
<dbReference type="Proteomes" id="UP001597314">
    <property type="component" value="Unassembled WGS sequence"/>
</dbReference>
<dbReference type="Pfam" id="PF05977">
    <property type="entry name" value="MFS_3"/>
    <property type="match status" value="1"/>
</dbReference>
<dbReference type="InterPro" id="IPR010290">
    <property type="entry name" value="TM_effector"/>
</dbReference>
<name>A0ABW5APV9_9BRAD</name>
<feature type="transmembrane region" description="Helical" evidence="7">
    <location>
        <begin position="388"/>
        <end position="408"/>
    </location>
</feature>
<dbReference type="RefSeq" id="WP_378479622.1">
    <property type="nucleotide sequence ID" value="NZ_JBHUIW010000028.1"/>
</dbReference>
<evidence type="ECO:0000256" key="6">
    <source>
        <dbReference type="ARBA" id="ARBA00023136"/>
    </source>
</evidence>
<dbReference type="InterPro" id="IPR020846">
    <property type="entry name" value="MFS_dom"/>
</dbReference>
<evidence type="ECO:0000256" key="3">
    <source>
        <dbReference type="ARBA" id="ARBA00022475"/>
    </source>
</evidence>
<dbReference type="PANTHER" id="PTHR23513:SF11">
    <property type="entry name" value="STAPHYLOFERRIN A TRANSPORTER"/>
    <property type="match status" value="1"/>
</dbReference>
<keyword evidence="2" id="KW-0813">Transport</keyword>
<feature type="transmembrane region" description="Helical" evidence="7">
    <location>
        <begin position="275"/>
        <end position="293"/>
    </location>
</feature>
<evidence type="ECO:0000256" key="1">
    <source>
        <dbReference type="ARBA" id="ARBA00004651"/>
    </source>
</evidence>
<feature type="transmembrane region" description="Helical" evidence="7">
    <location>
        <begin position="329"/>
        <end position="351"/>
    </location>
</feature>
<evidence type="ECO:0000313" key="10">
    <source>
        <dbReference type="Proteomes" id="UP001597314"/>
    </source>
</evidence>
<accession>A0ABW5APV9</accession>
<evidence type="ECO:0000313" key="9">
    <source>
        <dbReference type="EMBL" id="MFD2184482.1"/>
    </source>
</evidence>
<feature type="transmembrane region" description="Helical" evidence="7">
    <location>
        <begin position="363"/>
        <end position="382"/>
    </location>
</feature>
<dbReference type="Gene3D" id="1.20.1250.20">
    <property type="entry name" value="MFS general substrate transporter like domains"/>
    <property type="match status" value="1"/>
</dbReference>
<feature type="transmembrane region" description="Helical" evidence="7">
    <location>
        <begin position="63"/>
        <end position="83"/>
    </location>
</feature>
<dbReference type="SUPFAM" id="SSF103473">
    <property type="entry name" value="MFS general substrate transporter"/>
    <property type="match status" value="1"/>
</dbReference>
<evidence type="ECO:0000256" key="5">
    <source>
        <dbReference type="ARBA" id="ARBA00022989"/>
    </source>
</evidence>
<evidence type="ECO:0000259" key="8">
    <source>
        <dbReference type="PROSITE" id="PS50850"/>
    </source>
</evidence>
<evidence type="ECO:0000256" key="2">
    <source>
        <dbReference type="ARBA" id="ARBA00022448"/>
    </source>
</evidence>
<feature type="transmembrane region" description="Helical" evidence="7">
    <location>
        <begin position="32"/>
        <end position="57"/>
    </location>
</feature>
<dbReference type="InterPro" id="IPR036259">
    <property type="entry name" value="MFS_trans_sf"/>
</dbReference>
<feature type="transmembrane region" description="Helical" evidence="7">
    <location>
        <begin position="95"/>
        <end position="116"/>
    </location>
</feature>
<dbReference type="PANTHER" id="PTHR23513">
    <property type="entry name" value="INTEGRAL MEMBRANE EFFLUX PROTEIN-RELATED"/>
    <property type="match status" value="1"/>
</dbReference>
<comment type="caution">
    <text evidence="9">The sequence shown here is derived from an EMBL/GenBank/DDBJ whole genome shotgun (WGS) entry which is preliminary data.</text>
</comment>